<evidence type="ECO:0000313" key="2">
    <source>
        <dbReference type="EMBL" id="MCY0148330.1"/>
    </source>
</evidence>
<evidence type="ECO:0000313" key="3">
    <source>
        <dbReference type="Proteomes" id="UP001073227"/>
    </source>
</evidence>
<reference evidence="2" key="1">
    <citation type="submission" date="2022-10" db="EMBL/GenBank/DDBJ databases">
        <title>Hoeflea sp. G2-23, isolated from marine algae.</title>
        <authorList>
            <person name="Kristyanto S."/>
            <person name="Kim J.M."/>
            <person name="Jeon C.O."/>
        </authorList>
    </citation>
    <scope>NUCLEOTIDE SEQUENCE</scope>
    <source>
        <strain evidence="2">G2-23</strain>
    </source>
</reference>
<dbReference type="Proteomes" id="UP001073227">
    <property type="component" value="Unassembled WGS sequence"/>
</dbReference>
<name>A0ABT3Z993_9HYPH</name>
<dbReference type="EMBL" id="JAOVZR010000001">
    <property type="protein sequence ID" value="MCY0148330.1"/>
    <property type="molecule type" value="Genomic_DNA"/>
</dbReference>
<organism evidence="2 3">
    <name type="scientific">Hoeflea algicola</name>
    <dbReference type="NCBI Taxonomy" id="2983763"/>
    <lineage>
        <taxon>Bacteria</taxon>
        <taxon>Pseudomonadati</taxon>
        <taxon>Pseudomonadota</taxon>
        <taxon>Alphaproteobacteria</taxon>
        <taxon>Hyphomicrobiales</taxon>
        <taxon>Rhizobiaceae</taxon>
        <taxon>Hoeflea</taxon>
    </lineage>
</organism>
<keyword evidence="3" id="KW-1185">Reference proteome</keyword>
<comment type="caution">
    <text evidence="2">The sequence shown here is derived from an EMBL/GenBank/DDBJ whole genome shotgun (WGS) entry which is preliminary data.</text>
</comment>
<evidence type="ECO:0000256" key="1">
    <source>
        <dbReference type="SAM" id="MobiDB-lite"/>
    </source>
</evidence>
<accession>A0ABT3Z993</accession>
<feature type="region of interest" description="Disordered" evidence="1">
    <location>
        <begin position="1"/>
        <end position="20"/>
    </location>
</feature>
<sequence length="120" mass="13094">MTTVPTDTPEIQPEDDLFQRDTRPDFADALAYMLSTPGHPEAKRHFFALDFSEDTRWKGQAQQATSVLSMIHAMIGELFGPVASIESEEAVLLRGPEAKHTGEAILAALQRVSDALAAKA</sequence>
<protein>
    <submittedName>
        <fullName evidence="2">Uncharacterized protein</fullName>
    </submittedName>
</protein>
<gene>
    <name evidence="2" type="ORF">OEG84_11560</name>
</gene>
<dbReference type="RefSeq" id="WP_267653901.1">
    <property type="nucleotide sequence ID" value="NZ_JAOVZR010000001.1"/>
</dbReference>
<proteinExistence type="predicted"/>